<dbReference type="SMART" id="SM00388">
    <property type="entry name" value="HisKA"/>
    <property type="match status" value="1"/>
</dbReference>
<dbReference type="InterPro" id="IPR000014">
    <property type="entry name" value="PAS"/>
</dbReference>
<dbReference type="SUPFAM" id="SSF47384">
    <property type="entry name" value="Homodimeric domain of signal transducing histidine kinase"/>
    <property type="match status" value="1"/>
</dbReference>
<proteinExistence type="predicted"/>
<organism evidence="20 21">
    <name type="scientific">Acidovorax bellezanensis</name>
    <dbReference type="NCBI Taxonomy" id="2976702"/>
    <lineage>
        <taxon>Bacteria</taxon>
        <taxon>Pseudomonadati</taxon>
        <taxon>Pseudomonadota</taxon>
        <taxon>Betaproteobacteria</taxon>
        <taxon>Burkholderiales</taxon>
        <taxon>Comamonadaceae</taxon>
        <taxon>Acidovorax</taxon>
    </lineage>
</organism>
<dbReference type="InterPro" id="IPR005467">
    <property type="entry name" value="His_kinase_dom"/>
</dbReference>
<dbReference type="Pfam" id="PF11808">
    <property type="entry name" value="PhoR"/>
    <property type="match status" value="1"/>
</dbReference>
<dbReference type="PRINTS" id="PR00344">
    <property type="entry name" value="BCTRLSENSOR"/>
</dbReference>
<dbReference type="InterPro" id="IPR014310">
    <property type="entry name" value="Sig_transdc_His_kinase_PhoR"/>
</dbReference>
<protein>
    <recommendedName>
        <fullName evidence="4">Phosphate regulon sensor protein PhoR</fullName>
        <ecNumber evidence="3">2.7.13.3</ecNumber>
    </recommendedName>
</protein>
<dbReference type="Proteomes" id="UP001525968">
    <property type="component" value="Unassembled WGS sequence"/>
</dbReference>
<comment type="catalytic activity">
    <reaction evidence="1">
        <text>ATP + protein L-histidine = ADP + protein N-phospho-L-histidine.</text>
        <dbReference type="EC" id="2.7.13.3"/>
    </reaction>
</comment>
<evidence type="ECO:0000256" key="11">
    <source>
        <dbReference type="ARBA" id="ARBA00022741"/>
    </source>
</evidence>
<keyword evidence="14 18" id="KW-1133">Transmembrane helix</keyword>
<keyword evidence="21" id="KW-1185">Reference proteome</keyword>
<dbReference type="SUPFAM" id="SSF55874">
    <property type="entry name" value="ATPase domain of HSP90 chaperone/DNA topoisomerase II/histidine kinase"/>
    <property type="match status" value="1"/>
</dbReference>
<comment type="caution">
    <text evidence="20">The sequence shown here is derived from an EMBL/GenBank/DDBJ whole genome shotgun (WGS) entry which is preliminary data.</text>
</comment>
<keyword evidence="6" id="KW-1003">Cell membrane</keyword>
<dbReference type="PANTHER" id="PTHR45453">
    <property type="entry name" value="PHOSPHATE REGULON SENSOR PROTEIN PHOR"/>
    <property type="match status" value="1"/>
</dbReference>
<comment type="subcellular location">
    <subcellularLocation>
        <location evidence="2">Cell membrane</location>
    </subcellularLocation>
</comment>
<dbReference type="EMBL" id="JAODYH010000001">
    <property type="protein sequence ID" value="MCT9809120.1"/>
    <property type="molecule type" value="Genomic_DNA"/>
</dbReference>
<evidence type="ECO:0000313" key="20">
    <source>
        <dbReference type="EMBL" id="MCT9809120.1"/>
    </source>
</evidence>
<dbReference type="InterPro" id="IPR003661">
    <property type="entry name" value="HisK_dim/P_dom"/>
</dbReference>
<dbReference type="Pfam" id="PF02518">
    <property type="entry name" value="HATPase_c"/>
    <property type="match status" value="1"/>
</dbReference>
<feature type="domain" description="Histidine kinase" evidence="19">
    <location>
        <begin position="212"/>
        <end position="436"/>
    </location>
</feature>
<evidence type="ECO:0000313" key="21">
    <source>
        <dbReference type="Proteomes" id="UP001525968"/>
    </source>
</evidence>
<dbReference type="RefSeq" id="WP_261498051.1">
    <property type="nucleotide sequence ID" value="NZ_JAODYH010000001.1"/>
</dbReference>
<dbReference type="Gene3D" id="3.30.450.20">
    <property type="entry name" value="PAS domain"/>
    <property type="match status" value="1"/>
</dbReference>
<evidence type="ECO:0000256" key="7">
    <source>
        <dbReference type="ARBA" id="ARBA00022553"/>
    </source>
</evidence>
<dbReference type="GO" id="GO:0016301">
    <property type="term" value="F:kinase activity"/>
    <property type="evidence" value="ECO:0007669"/>
    <property type="project" value="UniProtKB-KW"/>
</dbReference>
<evidence type="ECO:0000256" key="15">
    <source>
        <dbReference type="ARBA" id="ARBA00023012"/>
    </source>
</evidence>
<evidence type="ECO:0000256" key="5">
    <source>
        <dbReference type="ARBA" id="ARBA00022448"/>
    </source>
</evidence>
<dbReference type="EC" id="2.7.13.3" evidence="3"/>
<keyword evidence="11" id="KW-0547">Nucleotide-binding</keyword>
<keyword evidence="13" id="KW-0067">ATP-binding</keyword>
<keyword evidence="15" id="KW-0902">Two-component regulatory system</keyword>
<evidence type="ECO:0000256" key="9">
    <source>
        <dbReference type="ARBA" id="ARBA00022679"/>
    </source>
</evidence>
<evidence type="ECO:0000256" key="1">
    <source>
        <dbReference type="ARBA" id="ARBA00000085"/>
    </source>
</evidence>
<dbReference type="SMART" id="SM00387">
    <property type="entry name" value="HATPase_c"/>
    <property type="match status" value="1"/>
</dbReference>
<name>A0ABT2PG39_9BURK</name>
<evidence type="ECO:0000256" key="3">
    <source>
        <dbReference type="ARBA" id="ARBA00012438"/>
    </source>
</evidence>
<dbReference type="InterPro" id="IPR021766">
    <property type="entry name" value="PhoR_N"/>
</dbReference>
<dbReference type="InterPro" id="IPR050351">
    <property type="entry name" value="BphY/WalK/GraS-like"/>
</dbReference>
<reference evidence="20 21" key="1">
    <citation type="submission" date="2022-09" db="EMBL/GenBank/DDBJ databases">
        <title>Draft genome of isolate Be4.</title>
        <authorList>
            <person name="Sanchez-Castro I."/>
            <person name="Martinez-Rodriguez P."/>
            <person name="Descostes M."/>
            <person name="Merroun M."/>
        </authorList>
    </citation>
    <scope>NUCLEOTIDE SEQUENCE [LARGE SCALE GENOMIC DNA]</scope>
    <source>
        <strain evidence="20 21">Be4</strain>
    </source>
</reference>
<accession>A0ABT2PG39</accession>
<dbReference type="Pfam" id="PF13188">
    <property type="entry name" value="PAS_8"/>
    <property type="match status" value="1"/>
</dbReference>
<dbReference type="Gene3D" id="1.10.287.130">
    <property type="match status" value="1"/>
</dbReference>
<dbReference type="InterPro" id="IPR036890">
    <property type="entry name" value="HATPase_C_sf"/>
</dbReference>
<evidence type="ECO:0000256" key="4">
    <source>
        <dbReference type="ARBA" id="ARBA00019665"/>
    </source>
</evidence>
<keyword evidence="16 18" id="KW-0472">Membrane</keyword>
<dbReference type="CDD" id="cd00130">
    <property type="entry name" value="PAS"/>
    <property type="match status" value="1"/>
</dbReference>
<evidence type="ECO:0000256" key="14">
    <source>
        <dbReference type="ARBA" id="ARBA00022989"/>
    </source>
</evidence>
<dbReference type="SUPFAM" id="SSF55785">
    <property type="entry name" value="PYP-like sensor domain (PAS domain)"/>
    <property type="match status" value="1"/>
</dbReference>
<evidence type="ECO:0000256" key="13">
    <source>
        <dbReference type="ARBA" id="ARBA00022840"/>
    </source>
</evidence>
<dbReference type="PANTHER" id="PTHR45453:SF1">
    <property type="entry name" value="PHOSPHATE REGULON SENSOR PROTEIN PHOR"/>
    <property type="match status" value="1"/>
</dbReference>
<comment type="function">
    <text evidence="17">Member of the two-component regulatory system PhoR/PhoB involved in the phosphate regulon genes expression. PhoR may function as a membrane-associated protein kinase that phosphorylates PhoB in response to environmental signals.</text>
</comment>
<sequence>MVWRSFWLLGMQLAGGGLGWWLGHVQGALMGVLLGSWLWFAADSWTASRLLAWLRRADLGSAPALMGLWGEVGDRTRRWLRLQSQQTQASDERLNDILSAMQASPSAVVLLDEQGRIEWCNQIAMRHFGFDAERDRLQLIGNLVRDPGFSTYFSAQNYAQDVVLQGRESTPSRPVRLSVQLYPYGDGRRLLLARDVTAQEQAEAMRRDFVANVSHEIRTPLTVLAGFVETLQTLQLPEEERSRYLALMAQQASRMQHLVEDLLALSRLEGSPLPGLTQWTSVALLLRQCEDEARGLSVALTRQQGRPHLIEFPQAQDLGEIAGASMELQSAFSNLLANALRYTPAGKQVSVGWQQHADGSATFSVQDTGPGIEPTHLARLTERFYRVDRSRSRDTGGTGLGLAIVKHVLQRHGATLEVRSTVGSGSVFSVTFPAVRLRRSPASGDVNAPADGAS</sequence>
<evidence type="ECO:0000256" key="12">
    <source>
        <dbReference type="ARBA" id="ARBA00022777"/>
    </source>
</evidence>
<feature type="transmembrane region" description="Helical" evidence="18">
    <location>
        <begin position="20"/>
        <end position="40"/>
    </location>
</feature>
<keyword evidence="10 18" id="KW-0812">Transmembrane</keyword>
<dbReference type="CDD" id="cd00082">
    <property type="entry name" value="HisKA"/>
    <property type="match status" value="1"/>
</dbReference>
<evidence type="ECO:0000256" key="10">
    <source>
        <dbReference type="ARBA" id="ARBA00022692"/>
    </source>
</evidence>
<evidence type="ECO:0000256" key="16">
    <source>
        <dbReference type="ARBA" id="ARBA00023136"/>
    </source>
</evidence>
<keyword evidence="8" id="KW-0592">Phosphate transport</keyword>
<dbReference type="PROSITE" id="PS50109">
    <property type="entry name" value="HIS_KIN"/>
    <property type="match status" value="1"/>
</dbReference>
<dbReference type="InterPro" id="IPR035965">
    <property type="entry name" value="PAS-like_dom_sf"/>
</dbReference>
<dbReference type="InterPro" id="IPR036097">
    <property type="entry name" value="HisK_dim/P_sf"/>
</dbReference>
<dbReference type="InterPro" id="IPR004358">
    <property type="entry name" value="Sig_transdc_His_kin-like_C"/>
</dbReference>
<keyword evidence="12 20" id="KW-0418">Kinase</keyword>
<keyword evidence="5" id="KW-0813">Transport</keyword>
<keyword evidence="9" id="KW-0808">Transferase</keyword>
<dbReference type="InterPro" id="IPR003594">
    <property type="entry name" value="HATPase_dom"/>
</dbReference>
<gene>
    <name evidence="20" type="primary">phoR</name>
    <name evidence="20" type="ORF">N0K08_00590</name>
</gene>
<evidence type="ECO:0000256" key="2">
    <source>
        <dbReference type="ARBA" id="ARBA00004236"/>
    </source>
</evidence>
<evidence type="ECO:0000256" key="6">
    <source>
        <dbReference type="ARBA" id="ARBA00022475"/>
    </source>
</evidence>
<dbReference type="Gene3D" id="3.30.565.10">
    <property type="entry name" value="Histidine kinase-like ATPase, C-terminal domain"/>
    <property type="match status" value="1"/>
</dbReference>
<keyword evidence="7" id="KW-0597">Phosphoprotein</keyword>
<evidence type="ECO:0000259" key="19">
    <source>
        <dbReference type="PROSITE" id="PS50109"/>
    </source>
</evidence>
<evidence type="ECO:0000256" key="17">
    <source>
        <dbReference type="ARBA" id="ARBA00025207"/>
    </source>
</evidence>
<evidence type="ECO:0000256" key="8">
    <source>
        <dbReference type="ARBA" id="ARBA00022592"/>
    </source>
</evidence>
<dbReference type="Pfam" id="PF00512">
    <property type="entry name" value="HisKA"/>
    <property type="match status" value="1"/>
</dbReference>
<dbReference type="NCBIfam" id="TIGR02966">
    <property type="entry name" value="phoR_proteo"/>
    <property type="match status" value="1"/>
</dbReference>
<evidence type="ECO:0000256" key="18">
    <source>
        <dbReference type="SAM" id="Phobius"/>
    </source>
</evidence>